<dbReference type="KEGG" id="poc:NCTC13071_01480"/>
<keyword evidence="2" id="KW-0808">Transferase</keyword>
<dbReference type="EC" id="2.7.7.80" evidence="2"/>
<dbReference type="GO" id="GO:0061605">
    <property type="term" value="F:molybdopterin-synthase adenylyltransferase activity"/>
    <property type="evidence" value="ECO:0007669"/>
    <property type="project" value="UniProtKB-EC"/>
</dbReference>
<dbReference type="InterPro" id="IPR000594">
    <property type="entry name" value="ThiF_NAD_FAD-bd"/>
</dbReference>
<accession>A0A448L688</accession>
<evidence type="ECO:0000313" key="2">
    <source>
        <dbReference type="EMBL" id="VEH15476.1"/>
    </source>
</evidence>
<name>A0A448L688_9BACT</name>
<dbReference type="PANTHER" id="PTHR43267:SF1">
    <property type="entry name" value="TRNA THREONYLCARBAMOYLADENOSINE DEHYDRATASE"/>
    <property type="match status" value="1"/>
</dbReference>
<dbReference type="EMBL" id="LR134384">
    <property type="protein sequence ID" value="VEH15476.1"/>
    <property type="molecule type" value="Genomic_DNA"/>
</dbReference>
<dbReference type="GO" id="GO:0061503">
    <property type="term" value="F:tRNA threonylcarbamoyladenosine dehydratase"/>
    <property type="evidence" value="ECO:0007669"/>
    <property type="project" value="TreeGrafter"/>
</dbReference>
<dbReference type="CDD" id="cd00755">
    <property type="entry name" value="YgdL_like"/>
    <property type="match status" value="1"/>
</dbReference>
<dbReference type="PANTHER" id="PTHR43267">
    <property type="entry name" value="TRNA THREONYLCARBAMOYLADENOSINE DEHYDRATASE"/>
    <property type="match status" value="1"/>
</dbReference>
<dbReference type="GO" id="GO:0061504">
    <property type="term" value="P:cyclic threonylcarbamoyladenosine biosynthetic process"/>
    <property type="evidence" value="ECO:0007669"/>
    <property type="project" value="TreeGrafter"/>
</dbReference>
<dbReference type="InterPro" id="IPR045886">
    <property type="entry name" value="ThiF/MoeB/HesA"/>
</dbReference>
<dbReference type="AlphaFoldDB" id="A0A448L688"/>
<feature type="domain" description="THIF-type NAD/FAD binding fold" evidence="1">
    <location>
        <begin position="10"/>
        <end position="157"/>
    </location>
</feature>
<organism evidence="2 3">
    <name type="scientific">Segatella oris</name>
    <dbReference type="NCBI Taxonomy" id="28135"/>
    <lineage>
        <taxon>Bacteria</taxon>
        <taxon>Pseudomonadati</taxon>
        <taxon>Bacteroidota</taxon>
        <taxon>Bacteroidia</taxon>
        <taxon>Bacteroidales</taxon>
        <taxon>Prevotellaceae</taxon>
        <taxon>Segatella</taxon>
    </lineage>
</organism>
<evidence type="ECO:0000259" key="1">
    <source>
        <dbReference type="Pfam" id="PF00899"/>
    </source>
</evidence>
<sequence>MQNQFSRTELLIGKPALDTLAGSRIAVFGIGGVGSYVTEVLARSGIGELDIIDNDRVCPTNINRQLYALLSTIGKNKVDVAEERILDINSHCIVHKNQMFYLPENADAIDLKLFDYVVDCVDTVSAKLELIKRCHRFNIPIISSMGAANKLDATAFRVADINETHMDPLAKVIRKKLRKLNIHRLKVVYSEEEPIRQIAYPTIECAEHSHVPASNAWVPAAAGLIIGGEVIKDLIAKAKTMRILPEESESNADAGIAAEKAARHEERYKSIVQAKENGIWIDDKIVIKTP</sequence>
<keyword evidence="2" id="KW-0548">Nucleotidyltransferase</keyword>
<dbReference type="InterPro" id="IPR035985">
    <property type="entry name" value="Ubiquitin-activating_enz"/>
</dbReference>
<dbReference type="Pfam" id="PF00899">
    <property type="entry name" value="ThiF"/>
    <property type="match status" value="1"/>
</dbReference>
<reference evidence="2 3" key="1">
    <citation type="submission" date="2018-12" db="EMBL/GenBank/DDBJ databases">
        <authorList>
            <consortium name="Pathogen Informatics"/>
        </authorList>
    </citation>
    <scope>NUCLEOTIDE SEQUENCE [LARGE SCALE GENOMIC DNA]</scope>
    <source>
        <strain evidence="2 3">NCTC13071</strain>
    </source>
</reference>
<dbReference type="Proteomes" id="UP000274578">
    <property type="component" value="Chromosome 1"/>
</dbReference>
<evidence type="ECO:0000313" key="3">
    <source>
        <dbReference type="Proteomes" id="UP000274578"/>
    </source>
</evidence>
<dbReference type="GO" id="GO:0008641">
    <property type="term" value="F:ubiquitin-like modifier activating enzyme activity"/>
    <property type="evidence" value="ECO:0007669"/>
    <property type="project" value="InterPro"/>
</dbReference>
<gene>
    <name evidence="2" type="primary">moeB</name>
    <name evidence="2" type="ORF">NCTC13071_01480</name>
</gene>
<dbReference type="GeneID" id="85012302"/>
<dbReference type="Gene3D" id="3.40.50.720">
    <property type="entry name" value="NAD(P)-binding Rossmann-like Domain"/>
    <property type="match status" value="1"/>
</dbReference>
<dbReference type="RefSeq" id="WP_018920145.1">
    <property type="nucleotide sequence ID" value="NZ_LR134384.1"/>
</dbReference>
<protein>
    <submittedName>
        <fullName evidence="2">Molybdopterin-synthase adenylyltransferase</fullName>
        <ecNumber evidence="2">2.7.7.80</ecNumber>
    </submittedName>
</protein>
<proteinExistence type="predicted"/>
<dbReference type="SUPFAM" id="SSF69572">
    <property type="entry name" value="Activating enzymes of the ubiquitin-like proteins"/>
    <property type="match status" value="1"/>
</dbReference>